<dbReference type="InterPro" id="IPR036179">
    <property type="entry name" value="Ig-like_dom_sf"/>
</dbReference>
<proteinExistence type="predicted"/>
<dbReference type="InterPro" id="IPR042379">
    <property type="entry name" value="PDCD1"/>
</dbReference>
<name>A0A6J2PHM3_COTGO</name>
<dbReference type="GO" id="GO:0070234">
    <property type="term" value="P:positive regulation of T cell apoptotic process"/>
    <property type="evidence" value="ECO:0007669"/>
    <property type="project" value="TreeGrafter"/>
</dbReference>
<dbReference type="GO" id="GO:0050777">
    <property type="term" value="P:negative regulation of immune response"/>
    <property type="evidence" value="ECO:0007669"/>
    <property type="project" value="InterPro"/>
</dbReference>
<dbReference type="PANTHER" id="PTHR15264:SF2">
    <property type="entry name" value="PROGRAMMED CELL DEATH PROTEIN 1"/>
    <property type="match status" value="1"/>
</dbReference>
<dbReference type="AlphaFoldDB" id="A0A6J2PHM3"/>
<keyword evidence="2" id="KW-1133">Transmembrane helix</keyword>
<dbReference type="OrthoDB" id="8943657at2759"/>
<protein>
    <submittedName>
        <fullName evidence="5">Uncharacterized protein LOC115006761</fullName>
    </submittedName>
</protein>
<reference evidence="5" key="1">
    <citation type="submission" date="2025-08" db="UniProtKB">
        <authorList>
            <consortium name="RefSeq"/>
        </authorList>
    </citation>
    <scope>IDENTIFICATION</scope>
</reference>
<evidence type="ECO:0000256" key="3">
    <source>
        <dbReference type="SAM" id="SignalP"/>
    </source>
</evidence>
<evidence type="ECO:0000313" key="4">
    <source>
        <dbReference type="Proteomes" id="UP000504630"/>
    </source>
</evidence>
<dbReference type="InterPro" id="IPR013783">
    <property type="entry name" value="Ig-like_fold"/>
</dbReference>
<dbReference type="PANTHER" id="PTHR15264">
    <property type="entry name" value="PROGRAMMED CELL DEATH PROTEIN 1"/>
    <property type="match status" value="1"/>
</dbReference>
<dbReference type="Proteomes" id="UP000504630">
    <property type="component" value="Chromosome 4"/>
</dbReference>
<feature type="signal peptide" evidence="3">
    <location>
        <begin position="1"/>
        <end position="28"/>
    </location>
</feature>
<keyword evidence="2" id="KW-0472">Membrane</keyword>
<dbReference type="SUPFAM" id="SSF48726">
    <property type="entry name" value="Immunoglobulin"/>
    <property type="match status" value="1"/>
</dbReference>
<accession>A0A6J2PHM3</accession>
<feature type="transmembrane region" description="Helical" evidence="2">
    <location>
        <begin position="159"/>
        <end position="183"/>
    </location>
</feature>
<organism evidence="4 5">
    <name type="scientific">Cottoperca gobio</name>
    <name type="common">Frogmouth</name>
    <name type="synonym">Aphritis gobio</name>
    <dbReference type="NCBI Taxonomy" id="56716"/>
    <lineage>
        <taxon>Eukaryota</taxon>
        <taxon>Metazoa</taxon>
        <taxon>Chordata</taxon>
        <taxon>Craniata</taxon>
        <taxon>Vertebrata</taxon>
        <taxon>Euteleostomi</taxon>
        <taxon>Actinopterygii</taxon>
        <taxon>Neopterygii</taxon>
        <taxon>Teleostei</taxon>
        <taxon>Neoteleostei</taxon>
        <taxon>Acanthomorphata</taxon>
        <taxon>Eupercaria</taxon>
        <taxon>Perciformes</taxon>
        <taxon>Notothenioidei</taxon>
        <taxon>Bovichtidae</taxon>
        <taxon>Cottoperca</taxon>
    </lineage>
</organism>
<feature type="region of interest" description="Disordered" evidence="1">
    <location>
        <begin position="188"/>
        <end position="210"/>
    </location>
</feature>
<dbReference type="KEGG" id="cgob:115006761"/>
<keyword evidence="2" id="KW-0812">Transmembrane</keyword>
<dbReference type="GeneID" id="115006761"/>
<dbReference type="GO" id="GO:0009897">
    <property type="term" value="C:external side of plasma membrane"/>
    <property type="evidence" value="ECO:0007669"/>
    <property type="project" value="TreeGrafter"/>
</dbReference>
<evidence type="ECO:0000256" key="2">
    <source>
        <dbReference type="SAM" id="Phobius"/>
    </source>
</evidence>
<evidence type="ECO:0000313" key="5">
    <source>
        <dbReference type="RefSeq" id="XP_029285090.1"/>
    </source>
</evidence>
<evidence type="ECO:0000256" key="1">
    <source>
        <dbReference type="SAM" id="MobiDB-lite"/>
    </source>
</evidence>
<dbReference type="RefSeq" id="XP_029285090.1">
    <property type="nucleotide sequence ID" value="XM_029429230.1"/>
</dbReference>
<gene>
    <name evidence="5" type="primary">LOC115006761</name>
</gene>
<keyword evidence="3" id="KW-0732">Signal</keyword>
<keyword evidence="4" id="KW-1185">Reference proteome</keyword>
<feature type="chain" id="PRO_5027083819" evidence="3">
    <location>
        <begin position="29"/>
        <end position="252"/>
    </location>
</feature>
<sequence length="252" mass="27744">MFDNVISKPLGLVLIVTAHMVFNGLSQAEITGLPGTNVTLQFTFNVSVPESFAVYTKNHTTKYTQKVAGYSQGKSSSKEENVKVYAKNMSVFFHITNLKLSQSGIYWASLFRDLGLPKESKMVELIVQDENRSSTVPPVPNDITINEDSGSPSLFSSQFVTVLVVSLVVLLAAAFSLLIWCLVRSKDKQQPPPQQSSNPTVQKTDEASNNVPAPPLVYSFLDFPKRPSSVFVINASETEYAAVSYRPENRQG</sequence>
<dbReference type="Gene3D" id="2.60.40.10">
    <property type="entry name" value="Immunoglobulins"/>
    <property type="match status" value="1"/>
</dbReference>
<dbReference type="InParanoid" id="A0A6J2PHM3"/>